<dbReference type="SMART" id="SM00257">
    <property type="entry name" value="LysM"/>
    <property type="match status" value="1"/>
</dbReference>
<evidence type="ECO:0000256" key="2">
    <source>
        <dbReference type="ARBA" id="ARBA00011901"/>
    </source>
</evidence>
<dbReference type="InterPro" id="IPR036779">
    <property type="entry name" value="LysM_dom_sf"/>
</dbReference>
<feature type="chain" id="PRO_5041446645" description="N-acetylmuramoyl-L-alanine amidase" evidence="4">
    <location>
        <begin position="25"/>
        <end position="459"/>
    </location>
</feature>
<dbReference type="InterPro" id="IPR050695">
    <property type="entry name" value="N-acetylmuramoyl_amidase_3"/>
</dbReference>
<comment type="caution">
    <text evidence="6">The sequence shown here is derived from an EMBL/GenBank/DDBJ whole genome shotgun (WGS) entry which is preliminary data.</text>
</comment>
<evidence type="ECO:0000256" key="1">
    <source>
        <dbReference type="ARBA" id="ARBA00001561"/>
    </source>
</evidence>
<gene>
    <name evidence="6" type="ORF">OQ287_08325</name>
</gene>
<evidence type="ECO:0000256" key="4">
    <source>
        <dbReference type="SAM" id="SignalP"/>
    </source>
</evidence>
<accession>A0AA41ZGR2</accession>
<dbReference type="Pfam" id="PF11741">
    <property type="entry name" value="AMIN"/>
    <property type="match status" value="1"/>
</dbReference>
<feature type="domain" description="LysM" evidence="5">
    <location>
        <begin position="412"/>
        <end position="456"/>
    </location>
</feature>
<dbReference type="GO" id="GO:0030288">
    <property type="term" value="C:outer membrane-bounded periplasmic space"/>
    <property type="evidence" value="ECO:0007669"/>
    <property type="project" value="TreeGrafter"/>
</dbReference>
<dbReference type="EMBL" id="JAPIVE010000002">
    <property type="protein sequence ID" value="MCX2524245.1"/>
    <property type="molecule type" value="Genomic_DNA"/>
</dbReference>
<dbReference type="SUPFAM" id="SSF54106">
    <property type="entry name" value="LysM domain"/>
    <property type="match status" value="1"/>
</dbReference>
<comment type="catalytic activity">
    <reaction evidence="1">
        <text>Hydrolyzes the link between N-acetylmuramoyl residues and L-amino acid residues in certain cell-wall glycopeptides.</text>
        <dbReference type="EC" id="3.5.1.28"/>
    </reaction>
</comment>
<dbReference type="InterPro" id="IPR002508">
    <property type="entry name" value="MurNAc-LAA_cat"/>
</dbReference>
<dbReference type="Gene3D" id="3.40.630.40">
    <property type="entry name" value="Zn-dependent exopeptidases"/>
    <property type="match status" value="1"/>
</dbReference>
<dbReference type="RefSeq" id="WP_265896143.1">
    <property type="nucleotide sequence ID" value="NZ_JAPIVE010000002.1"/>
</dbReference>
<dbReference type="SUPFAM" id="SSF53187">
    <property type="entry name" value="Zn-dependent exopeptidases"/>
    <property type="match status" value="1"/>
</dbReference>
<keyword evidence="4" id="KW-0732">Signal</keyword>
<dbReference type="PANTHER" id="PTHR30404">
    <property type="entry name" value="N-ACETYLMURAMOYL-L-ALANINE AMIDASE"/>
    <property type="match status" value="1"/>
</dbReference>
<dbReference type="Pfam" id="PF01476">
    <property type="entry name" value="LysM"/>
    <property type="match status" value="1"/>
</dbReference>
<organism evidence="6 7">
    <name type="scientific">Larsenimonas rhizosphaerae</name>
    <dbReference type="NCBI Taxonomy" id="2944682"/>
    <lineage>
        <taxon>Bacteria</taxon>
        <taxon>Pseudomonadati</taxon>
        <taxon>Pseudomonadota</taxon>
        <taxon>Gammaproteobacteria</taxon>
        <taxon>Oceanospirillales</taxon>
        <taxon>Halomonadaceae</taxon>
        <taxon>Larsenimonas</taxon>
    </lineage>
</organism>
<evidence type="ECO:0000259" key="5">
    <source>
        <dbReference type="PROSITE" id="PS51782"/>
    </source>
</evidence>
<dbReference type="AlphaFoldDB" id="A0AA41ZGR2"/>
<evidence type="ECO:0000313" key="6">
    <source>
        <dbReference type="EMBL" id="MCX2524245.1"/>
    </source>
</evidence>
<keyword evidence="3 6" id="KW-0378">Hydrolase</keyword>
<dbReference type="InterPro" id="IPR021731">
    <property type="entry name" value="AMIN_dom"/>
</dbReference>
<protein>
    <recommendedName>
        <fullName evidence="2">N-acetylmuramoyl-L-alanine amidase</fullName>
        <ecNumber evidence="2">3.5.1.28</ecNumber>
    </recommendedName>
</protein>
<dbReference type="GO" id="GO:0008745">
    <property type="term" value="F:N-acetylmuramoyl-L-alanine amidase activity"/>
    <property type="evidence" value="ECO:0007669"/>
    <property type="project" value="UniProtKB-EC"/>
</dbReference>
<dbReference type="CDD" id="cd00118">
    <property type="entry name" value="LysM"/>
    <property type="match status" value="1"/>
</dbReference>
<evidence type="ECO:0000256" key="3">
    <source>
        <dbReference type="ARBA" id="ARBA00022801"/>
    </source>
</evidence>
<dbReference type="Gene3D" id="3.10.350.10">
    <property type="entry name" value="LysM domain"/>
    <property type="match status" value="1"/>
</dbReference>
<reference evidence="6" key="1">
    <citation type="submission" date="2022-11" db="EMBL/GenBank/DDBJ databases">
        <title>Larsenimonas rhizosphaerae sp. nov., isolated from a tidal mudflat.</title>
        <authorList>
            <person name="Lee S.D."/>
            <person name="Kim I.S."/>
        </authorList>
    </citation>
    <scope>NUCLEOTIDE SEQUENCE</scope>
    <source>
        <strain evidence="6">GH2-1</strain>
    </source>
</reference>
<dbReference type="Proteomes" id="UP001165678">
    <property type="component" value="Unassembled WGS sequence"/>
</dbReference>
<dbReference type="Gene3D" id="2.60.40.3500">
    <property type="match status" value="1"/>
</dbReference>
<dbReference type="PROSITE" id="PS51782">
    <property type="entry name" value="LYSM"/>
    <property type="match status" value="1"/>
</dbReference>
<dbReference type="PANTHER" id="PTHR30404:SF0">
    <property type="entry name" value="N-ACETYLMURAMOYL-L-ALANINE AMIDASE AMIC"/>
    <property type="match status" value="1"/>
</dbReference>
<keyword evidence="7" id="KW-1185">Reference proteome</keyword>
<name>A0AA41ZGR2_9GAMM</name>
<sequence>MSLLCRGLTVCLGLMVLVCGPALAGEVSSIQVRHGDGTTVVDLQVSSSTDPSLFTLENPQRLVLDLPGTTLGTAEPSSSAFDGTVIDGVRSGTRHGRDLRMVFDLNAAPGRPEIDTESTGRGEHIRVSLTSSDPIRTLADQQSASTPAHPATPAAGGVRDIVVAIDPGHGGHDPGAHGDHGVQEKTVVLGIARQVVATLNRTPGFDAFLTRTGDYFIPLEKRVDIARRHKADFFVSIHANTVSSSRPRGTMVFALSPHGASSTMASWMAARENHSSMVGGNGTPLSLKGRSKEIRQTLVDLSLESKISDSLSAGRDLLKQIGKVNRIFKSSVEQANFAVLRSPDIPSLLVETDFLSNAAGERLLASSSFQHNMGRAIADGIEDHFTHLPPMGSLLAWQKEHPGEPVPGGGRNRYTVRPGDSLSVIAARHDVSTRTLKQANHLAGGRAIQPGDTLIIPSA</sequence>
<proteinExistence type="predicted"/>
<dbReference type="SMART" id="SM00646">
    <property type="entry name" value="Ami_3"/>
    <property type="match status" value="1"/>
</dbReference>
<dbReference type="GO" id="GO:0009253">
    <property type="term" value="P:peptidoglycan catabolic process"/>
    <property type="evidence" value="ECO:0007669"/>
    <property type="project" value="InterPro"/>
</dbReference>
<feature type="signal peptide" evidence="4">
    <location>
        <begin position="1"/>
        <end position="24"/>
    </location>
</feature>
<dbReference type="EC" id="3.5.1.28" evidence="2"/>
<evidence type="ECO:0000313" key="7">
    <source>
        <dbReference type="Proteomes" id="UP001165678"/>
    </source>
</evidence>
<dbReference type="Pfam" id="PF01520">
    <property type="entry name" value="Amidase_3"/>
    <property type="match status" value="1"/>
</dbReference>
<dbReference type="InterPro" id="IPR018392">
    <property type="entry name" value="LysM"/>
</dbReference>
<dbReference type="CDD" id="cd02696">
    <property type="entry name" value="MurNAc-LAA"/>
    <property type="match status" value="1"/>
</dbReference>